<evidence type="ECO:0000256" key="2">
    <source>
        <dbReference type="ARBA" id="ARBA00022741"/>
    </source>
</evidence>
<dbReference type="Proteomes" id="UP001331515">
    <property type="component" value="Unassembled WGS sequence"/>
</dbReference>
<dbReference type="Pfam" id="PF07959">
    <property type="entry name" value="Fucose_pyrophosphorylase"/>
    <property type="match status" value="1"/>
</dbReference>
<evidence type="ECO:0000256" key="4">
    <source>
        <dbReference type="SAM" id="MobiDB-lite"/>
    </source>
</evidence>
<dbReference type="GO" id="GO:0000166">
    <property type="term" value="F:nucleotide binding"/>
    <property type="evidence" value="ECO:0007669"/>
    <property type="project" value="UniProtKB-KW"/>
</dbReference>
<comment type="caution">
    <text evidence="6">The sequence shown here is derived from an EMBL/GenBank/DDBJ whole genome shotgun (WGS) entry which is preliminary data.</text>
</comment>
<keyword evidence="2" id="KW-0547">Nucleotide-binding</keyword>
<dbReference type="AlphaFoldDB" id="A0AAN8HTS9"/>
<organism evidence="6 7">
    <name type="scientific">Champsocephalus gunnari</name>
    <name type="common">Mackerel icefish</name>
    <dbReference type="NCBI Taxonomy" id="52237"/>
    <lineage>
        <taxon>Eukaryota</taxon>
        <taxon>Metazoa</taxon>
        <taxon>Chordata</taxon>
        <taxon>Craniata</taxon>
        <taxon>Vertebrata</taxon>
        <taxon>Euteleostomi</taxon>
        <taxon>Actinopterygii</taxon>
        <taxon>Neopterygii</taxon>
        <taxon>Teleostei</taxon>
        <taxon>Neoteleostei</taxon>
        <taxon>Acanthomorphata</taxon>
        <taxon>Eupercaria</taxon>
        <taxon>Perciformes</taxon>
        <taxon>Notothenioidei</taxon>
        <taxon>Channichthyidae</taxon>
        <taxon>Champsocephalus</taxon>
    </lineage>
</organism>
<feature type="compositionally biased region" description="Polar residues" evidence="4">
    <location>
        <begin position="1"/>
        <end position="12"/>
    </location>
</feature>
<dbReference type="GO" id="GO:0042352">
    <property type="term" value="P:GDP-L-fucose salvage"/>
    <property type="evidence" value="ECO:0007669"/>
    <property type="project" value="TreeGrafter"/>
</dbReference>
<evidence type="ECO:0000256" key="1">
    <source>
        <dbReference type="ARBA" id="ARBA00022679"/>
    </source>
</evidence>
<dbReference type="PANTHER" id="PTHR32463">
    <property type="entry name" value="L-FUCOSE KINASE"/>
    <property type="match status" value="1"/>
</dbReference>
<accession>A0AAN8HTS9</accession>
<dbReference type="EMBL" id="JAURVH010001518">
    <property type="protein sequence ID" value="KAK5927307.1"/>
    <property type="molecule type" value="Genomic_DNA"/>
</dbReference>
<dbReference type="GO" id="GO:0050201">
    <property type="term" value="F:fucokinase activity"/>
    <property type="evidence" value="ECO:0007669"/>
    <property type="project" value="TreeGrafter"/>
</dbReference>
<keyword evidence="7" id="KW-1185">Reference proteome</keyword>
<sequence length="124" mass="12949">MLTSSSSIQAGTSRGAPAAGRSTASRRGPGPVQAPLCVLDLVLVLLREQVCPGSPPGVWVCSTDAILHLPQDLVLSWEGFSGVRVLALPGDVAYAADHGVYLSDAQVSPRCVFVWFTSTRGDSL</sequence>
<gene>
    <name evidence="6" type="ORF">CgunFtcFv8_012477</name>
</gene>
<reference evidence="6 7" key="1">
    <citation type="journal article" date="2023" name="Mol. Biol. Evol.">
        <title>Genomics of Secondarily Temperate Adaptation in the Only Non-Antarctic Icefish.</title>
        <authorList>
            <person name="Rivera-Colon A.G."/>
            <person name="Rayamajhi N."/>
            <person name="Minhas B.F."/>
            <person name="Madrigal G."/>
            <person name="Bilyk K.T."/>
            <person name="Yoon V."/>
            <person name="Hune M."/>
            <person name="Gregory S."/>
            <person name="Cheng C.H.C."/>
            <person name="Catchen J.M."/>
        </authorList>
    </citation>
    <scope>NUCLEOTIDE SEQUENCE [LARGE SCALE GENOMIC DNA]</scope>
    <source>
        <tissue evidence="6">White muscle</tissue>
    </source>
</reference>
<proteinExistence type="predicted"/>
<keyword evidence="1" id="KW-0808">Transferase</keyword>
<feature type="region of interest" description="Disordered" evidence="4">
    <location>
        <begin position="1"/>
        <end position="33"/>
    </location>
</feature>
<dbReference type="InterPro" id="IPR052203">
    <property type="entry name" value="GHMP_Kinase-Related"/>
</dbReference>
<keyword evidence="3" id="KW-0418">Kinase</keyword>
<dbReference type="InterPro" id="IPR012887">
    <property type="entry name" value="GDP_fucose_pyrophosphorylase"/>
</dbReference>
<evidence type="ECO:0000256" key="3">
    <source>
        <dbReference type="ARBA" id="ARBA00022777"/>
    </source>
</evidence>
<name>A0AAN8HTS9_CHAGU</name>
<feature type="domain" description="GDP-fucose pyrophosphorylase" evidence="5">
    <location>
        <begin position="30"/>
        <end position="106"/>
    </location>
</feature>
<dbReference type="PANTHER" id="PTHR32463:SF0">
    <property type="entry name" value="L-FUCOSE KINASE"/>
    <property type="match status" value="1"/>
</dbReference>
<protein>
    <recommendedName>
        <fullName evidence="5">GDP-fucose pyrophosphorylase domain-containing protein</fullName>
    </recommendedName>
</protein>
<evidence type="ECO:0000313" key="7">
    <source>
        <dbReference type="Proteomes" id="UP001331515"/>
    </source>
</evidence>
<evidence type="ECO:0000259" key="5">
    <source>
        <dbReference type="Pfam" id="PF07959"/>
    </source>
</evidence>
<evidence type="ECO:0000313" key="6">
    <source>
        <dbReference type="EMBL" id="KAK5927307.1"/>
    </source>
</evidence>